<reference evidence="2 3" key="1">
    <citation type="submission" date="2006-10" db="EMBL/GenBank/DDBJ databases">
        <title>The Genome Sequence of Batrachochytrium dendrobatidis JEL423.</title>
        <authorList>
            <consortium name="The Broad Institute Genome Sequencing Platform"/>
            <person name="Birren B."/>
            <person name="Lander E."/>
            <person name="Galagan J."/>
            <person name="Cuomo C."/>
            <person name="Devon K."/>
            <person name="Jaffe D."/>
            <person name="Butler J."/>
            <person name="Alvarez P."/>
            <person name="Gnerre S."/>
            <person name="Grabherr M."/>
            <person name="Kleber M."/>
            <person name="Mauceli E."/>
            <person name="Brockman W."/>
            <person name="Young S."/>
            <person name="LaButti K."/>
            <person name="Sykes S."/>
            <person name="DeCaprio D."/>
            <person name="Crawford M."/>
            <person name="Koehrsen M."/>
            <person name="Engels R."/>
            <person name="Montgomery P."/>
            <person name="Pearson M."/>
            <person name="Howarth C."/>
            <person name="Larson L."/>
            <person name="White J."/>
            <person name="O'Leary S."/>
            <person name="Kodira C."/>
            <person name="Zeng Q."/>
            <person name="Yandava C."/>
            <person name="Alvarado L."/>
            <person name="Longcore J."/>
            <person name="James T."/>
        </authorList>
    </citation>
    <scope>NUCLEOTIDE SEQUENCE [LARGE SCALE GENOMIC DNA]</scope>
    <source>
        <strain evidence="2 3">JEL423</strain>
    </source>
</reference>
<dbReference type="EMBL" id="DS022312">
    <property type="protein sequence ID" value="OAJ44456.1"/>
    <property type="molecule type" value="Genomic_DNA"/>
</dbReference>
<protein>
    <submittedName>
        <fullName evidence="2">Uncharacterized protein</fullName>
    </submittedName>
</protein>
<gene>
    <name evidence="2" type="ORF">BDEG_27681</name>
</gene>
<organism evidence="2 3">
    <name type="scientific">Batrachochytrium dendrobatidis (strain JEL423)</name>
    <dbReference type="NCBI Taxonomy" id="403673"/>
    <lineage>
        <taxon>Eukaryota</taxon>
        <taxon>Fungi</taxon>
        <taxon>Fungi incertae sedis</taxon>
        <taxon>Chytridiomycota</taxon>
        <taxon>Chytridiomycota incertae sedis</taxon>
        <taxon>Chytridiomycetes</taxon>
        <taxon>Rhizophydiales</taxon>
        <taxon>Rhizophydiales incertae sedis</taxon>
        <taxon>Batrachochytrium</taxon>
    </lineage>
</organism>
<sequence length="117" mass="13408">MKHQKKFKPARKPAKPKVESVQFDETARKRKVELHKKKVEKAKNRQKEEKREHRRERYSRLAAVMPKLEIIDSIGRGKAYSDTASDSKDAVESVSVIAAPKKVTTVTVTELDTHSLI</sequence>
<dbReference type="STRING" id="403673.A0A177WX08"/>
<dbReference type="VEuPathDB" id="FungiDB:BDEG_27681"/>
<proteinExistence type="predicted"/>
<feature type="compositionally biased region" description="Basic residues" evidence="1">
    <location>
        <begin position="28"/>
        <end position="40"/>
    </location>
</feature>
<name>A0A177WX08_BATDL</name>
<evidence type="ECO:0000313" key="2">
    <source>
        <dbReference type="EMBL" id="OAJ44456.1"/>
    </source>
</evidence>
<feature type="region of interest" description="Disordered" evidence="1">
    <location>
        <begin position="1"/>
        <end position="60"/>
    </location>
</feature>
<accession>A0A177WX08</accession>
<feature type="compositionally biased region" description="Basic and acidic residues" evidence="1">
    <location>
        <begin position="41"/>
        <end position="51"/>
    </location>
</feature>
<evidence type="ECO:0000313" key="3">
    <source>
        <dbReference type="Proteomes" id="UP000077115"/>
    </source>
</evidence>
<dbReference type="Proteomes" id="UP000077115">
    <property type="component" value="Unassembled WGS sequence"/>
</dbReference>
<reference evidence="2 3" key="2">
    <citation type="submission" date="2016-05" db="EMBL/GenBank/DDBJ databases">
        <title>Lineage-specific infection strategies underlie the spectrum of fungal disease in amphibians.</title>
        <authorList>
            <person name="Cuomo C.A."/>
            <person name="Farrer R.A."/>
            <person name="James T."/>
            <person name="Longcore J."/>
            <person name="Birren B."/>
        </authorList>
    </citation>
    <scope>NUCLEOTIDE SEQUENCE [LARGE SCALE GENOMIC DNA]</scope>
    <source>
        <strain evidence="2 3">JEL423</strain>
    </source>
</reference>
<evidence type="ECO:0000256" key="1">
    <source>
        <dbReference type="SAM" id="MobiDB-lite"/>
    </source>
</evidence>
<dbReference type="AlphaFoldDB" id="A0A177WX08"/>
<feature type="compositionally biased region" description="Basic residues" evidence="1">
    <location>
        <begin position="1"/>
        <end position="15"/>
    </location>
</feature>